<dbReference type="Gene3D" id="2.60.120.260">
    <property type="entry name" value="Galactose-binding domain-like"/>
    <property type="match status" value="1"/>
</dbReference>
<dbReference type="Pfam" id="PF00657">
    <property type="entry name" value="Lipase_GDSL"/>
    <property type="match status" value="1"/>
</dbReference>
<evidence type="ECO:0000256" key="1">
    <source>
        <dbReference type="ARBA" id="ARBA00000966"/>
    </source>
</evidence>
<protein>
    <recommendedName>
        <fullName evidence="2">cellulase</fullName>
        <ecNumber evidence="2">3.2.1.4</ecNumber>
    </recommendedName>
</protein>
<dbReference type="STRING" id="588581.Cpap_0945"/>
<dbReference type="SUPFAM" id="SSF52266">
    <property type="entry name" value="SGNH hydrolase"/>
    <property type="match status" value="1"/>
</dbReference>
<evidence type="ECO:0000256" key="6">
    <source>
        <dbReference type="ARBA" id="ARBA00023277"/>
    </source>
</evidence>
<dbReference type="eggNOG" id="COG2755">
    <property type="taxonomic scope" value="Bacteria"/>
</dbReference>
<evidence type="ECO:0000256" key="9">
    <source>
        <dbReference type="SAM" id="SignalP"/>
    </source>
</evidence>
<keyword evidence="12" id="KW-1185">Reference proteome</keyword>
<dbReference type="Pfam" id="PF17996">
    <property type="entry name" value="CE2_N"/>
    <property type="match status" value="1"/>
</dbReference>
<name>F1TH92_9FIRM</name>
<feature type="chain" id="PRO_5003271370" description="cellulase" evidence="9">
    <location>
        <begin position="36"/>
        <end position="437"/>
    </location>
</feature>
<dbReference type="InterPro" id="IPR001087">
    <property type="entry name" value="GDSL"/>
</dbReference>
<comment type="catalytic activity">
    <reaction evidence="1">
        <text>Endohydrolysis of (1-&gt;4)-beta-D-glucosidic linkages in cellulose, lichenin and cereal beta-D-glucans.</text>
        <dbReference type="EC" id="3.2.1.4"/>
    </reaction>
</comment>
<reference evidence="11" key="2">
    <citation type="submission" date="2011-01" db="EMBL/GenBank/DDBJ databases">
        <title>The Non-contiguous Finished genome of Clostridium papyrosolvens.</title>
        <authorList>
            <person name="Lucas S."/>
            <person name="Copeland A."/>
            <person name="Lapidus A."/>
            <person name="Cheng J.-F."/>
            <person name="Goodwin L."/>
            <person name="Pitluck S."/>
            <person name="Misra M."/>
            <person name="Chertkov O."/>
            <person name="Detter J.C."/>
            <person name="Han C."/>
            <person name="Tapia R."/>
            <person name="Land M."/>
            <person name="Hauser L."/>
            <person name="Kyrpides N."/>
            <person name="Ivanova N."/>
            <person name="Pagani I."/>
            <person name="Mouttaki H."/>
            <person name="He Z."/>
            <person name="Zhou J."/>
            <person name="Hemme C.L."/>
            <person name="Woyke T."/>
        </authorList>
    </citation>
    <scope>NUCLEOTIDE SEQUENCE [LARGE SCALE GENOMIC DNA]</scope>
    <source>
        <strain evidence="11">DSM 2782</strain>
    </source>
</reference>
<proteinExistence type="predicted"/>
<feature type="domain" description="Dockerin" evidence="10">
    <location>
        <begin position="38"/>
        <end position="103"/>
    </location>
</feature>
<dbReference type="GO" id="GO:0030245">
    <property type="term" value="P:cellulose catabolic process"/>
    <property type="evidence" value="ECO:0007669"/>
    <property type="project" value="UniProtKB-KW"/>
</dbReference>
<dbReference type="Gene3D" id="3.40.50.1110">
    <property type="entry name" value="SGNH hydrolase"/>
    <property type="match status" value="1"/>
</dbReference>
<dbReference type="PROSITE" id="PS51766">
    <property type="entry name" value="DOCKERIN"/>
    <property type="match status" value="1"/>
</dbReference>
<dbReference type="EMBL" id="ACXX02000015">
    <property type="protein sequence ID" value="EGD46332.1"/>
    <property type="molecule type" value="Genomic_DNA"/>
</dbReference>
<dbReference type="CDD" id="cd01831">
    <property type="entry name" value="Endoglucanase_E_like"/>
    <property type="match status" value="1"/>
</dbReference>
<dbReference type="PROSITE" id="PS00018">
    <property type="entry name" value="EF_HAND_1"/>
    <property type="match status" value="1"/>
</dbReference>
<evidence type="ECO:0000259" key="10">
    <source>
        <dbReference type="PROSITE" id="PS51766"/>
    </source>
</evidence>
<evidence type="ECO:0000313" key="11">
    <source>
        <dbReference type="EMBL" id="EGD46332.1"/>
    </source>
</evidence>
<dbReference type="InterPro" id="IPR040794">
    <property type="entry name" value="CE2_N"/>
</dbReference>
<keyword evidence="3 9" id="KW-0732">Signal</keyword>
<dbReference type="OrthoDB" id="9801375at2"/>
<dbReference type="InterPro" id="IPR052762">
    <property type="entry name" value="PCW_deacetylase/CE"/>
</dbReference>
<sequence length="437" mass="47354">MKKFNVTRKSGAFLIVFSMLFVLFLAAAGSTNVSATEPAGVYGDFNGDNNVDALDFVKFKKYFIEQDTTYYKYMDLNSDSALDAMDLAILKQYLLGMVKTLPINAAPEKPGVLLVGRFDTSDSAGPKFGWSTSTIKASFTGTAISATIKSSGDNWFNVIIDGVVKTPVNIPSGSSSPITLASGLKDGITHTVELVRRTEAWIGEAQFLGFNVTGGELLPAPLPSTRRIEFIGDSITCGYGNEGTTQYQSFTTKNENAYMAYGAITARLLKADPTTVCWSGKGLVQNYGGDLNDLMPAVYSRVLPYNTTLTWDSSKWTPQVVVINLGTNDFSTGSVDKTTFATAYSNFVTKIRGQYPDAHIYCAAGPMLSGDQLTKCKGAITSVVDQKKASGDSKIHLIEFPVQLESNGYGEDWHPSVKTHELMANQLAETIKTDLGW</sequence>
<keyword evidence="5" id="KW-0136">Cellulose degradation</keyword>
<dbReference type="InterPro" id="IPR016134">
    <property type="entry name" value="Dockerin_dom"/>
</dbReference>
<evidence type="ECO:0000256" key="8">
    <source>
        <dbReference type="ARBA" id="ARBA00023326"/>
    </source>
</evidence>
<dbReference type="InterPro" id="IPR002105">
    <property type="entry name" value="Dockerin_1_rpt"/>
</dbReference>
<dbReference type="RefSeq" id="WP_004621742.1">
    <property type="nucleotide sequence ID" value="NZ_ACXX02000015.1"/>
</dbReference>
<accession>F1TH92</accession>
<evidence type="ECO:0000256" key="3">
    <source>
        <dbReference type="ARBA" id="ARBA00022729"/>
    </source>
</evidence>
<dbReference type="InterPro" id="IPR018247">
    <property type="entry name" value="EF_Hand_1_Ca_BS"/>
</dbReference>
<organism evidence="11 12">
    <name type="scientific">Ruminiclostridium papyrosolvens DSM 2782</name>
    <dbReference type="NCBI Taxonomy" id="588581"/>
    <lineage>
        <taxon>Bacteria</taxon>
        <taxon>Bacillati</taxon>
        <taxon>Bacillota</taxon>
        <taxon>Clostridia</taxon>
        <taxon>Eubacteriales</taxon>
        <taxon>Oscillospiraceae</taxon>
        <taxon>Ruminiclostridium</taxon>
    </lineage>
</organism>
<gene>
    <name evidence="11" type="ORF">Cpap_0945</name>
</gene>
<dbReference type="PANTHER" id="PTHR37834">
    <property type="entry name" value="GDSL-LIKE LIPASE/ACYLHYDROLASE DOMAIN PROTEIN (AFU_ORTHOLOGUE AFUA_2G00620)"/>
    <property type="match status" value="1"/>
</dbReference>
<keyword evidence="6" id="KW-0119">Carbohydrate metabolism</keyword>
<dbReference type="EC" id="3.2.1.4" evidence="2"/>
<evidence type="ECO:0000256" key="5">
    <source>
        <dbReference type="ARBA" id="ARBA00023001"/>
    </source>
</evidence>
<dbReference type="Pfam" id="PF00404">
    <property type="entry name" value="Dockerin_1"/>
    <property type="match status" value="1"/>
</dbReference>
<keyword evidence="8" id="KW-0624">Polysaccharide degradation</keyword>
<dbReference type="InterPro" id="IPR037461">
    <property type="entry name" value="CtCE2-like_dom"/>
</dbReference>
<dbReference type="SUPFAM" id="SSF63446">
    <property type="entry name" value="Type I dockerin domain"/>
    <property type="match status" value="1"/>
</dbReference>
<keyword evidence="4" id="KW-0378">Hydrolase</keyword>
<dbReference type="PANTHER" id="PTHR37834:SF2">
    <property type="entry name" value="ESTERASE, SGNH HYDROLASE-TYPE"/>
    <property type="match status" value="1"/>
</dbReference>
<feature type="signal peptide" evidence="9">
    <location>
        <begin position="1"/>
        <end position="35"/>
    </location>
</feature>
<dbReference type="GO" id="GO:0052689">
    <property type="term" value="F:carboxylic ester hydrolase activity"/>
    <property type="evidence" value="ECO:0007669"/>
    <property type="project" value="InterPro"/>
</dbReference>
<comment type="caution">
    <text evidence="11">The sequence shown here is derived from an EMBL/GenBank/DDBJ whole genome shotgun (WGS) entry which is preliminary data.</text>
</comment>
<dbReference type="CDD" id="cd14256">
    <property type="entry name" value="Dockerin_I"/>
    <property type="match status" value="1"/>
</dbReference>
<evidence type="ECO:0000256" key="2">
    <source>
        <dbReference type="ARBA" id="ARBA00012601"/>
    </source>
</evidence>
<keyword evidence="7" id="KW-0326">Glycosidase</keyword>
<evidence type="ECO:0000313" key="12">
    <source>
        <dbReference type="Proteomes" id="UP000003860"/>
    </source>
</evidence>
<evidence type="ECO:0000256" key="7">
    <source>
        <dbReference type="ARBA" id="ARBA00023295"/>
    </source>
</evidence>
<dbReference type="AlphaFoldDB" id="F1TH92"/>
<dbReference type="InterPro" id="IPR036514">
    <property type="entry name" value="SGNH_hydro_sf"/>
</dbReference>
<dbReference type="Proteomes" id="UP000003860">
    <property type="component" value="Unassembled WGS sequence"/>
</dbReference>
<evidence type="ECO:0000256" key="4">
    <source>
        <dbReference type="ARBA" id="ARBA00022801"/>
    </source>
</evidence>
<dbReference type="GO" id="GO:0008810">
    <property type="term" value="F:cellulase activity"/>
    <property type="evidence" value="ECO:0007669"/>
    <property type="project" value="UniProtKB-EC"/>
</dbReference>
<dbReference type="Gene3D" id="1.10.1330.10">
    <property type="entry name" value="Dockerin domain"/>
    <property type="match status" value="1"/>
</dbReference>
<reference evidence="11" key="1">
    <citation type="submission" date="2009-07" db="EMBL/GenBank/DDBJ databases">
        <authorList>
            <consortium name="US DOE Joint Genome Institute (JGI-PGF)"/>
            <person name="Lucas S."/>
            <person name="Copeland A."/>
            <person name="Lapidus A."/>
            <person name="Glavina del Rio T."/>
            <person name="Tice H."/>
            <person name="Bruce D."/>
            <person name="Goodwin L."/>
            <person name="Pitluck S."/>
            <person name="Larimer F."/>
            <person name="Land M.L."/>
            <person name="Mouttaki H."/>
            <person name="He Z."/>
            <person name="Zhou J."/>
            <person name="Hemme C.L."/>
        </authorList>
    </citation>
    <scope>NUCLEOTIDE SEQUENCE [LARGE SCALE GENOMIC DNA]</scope>
    <source>
        <strain evidence="11">DSM 2782</strain>
    </source>
</reference>
<dbReference type="InterPro" id="IPR036439">
    <property type="entry name" value="Dockerin_dom_sf"/>
</dbReference>